<dbReference type="EMBL" id="AEQR01000005">
    <property type="protein sequence ID" value="EFV99994.1"/>
    <property type="molecule type" value="Genomic_DNA"/>
</dbReference>
<dbReference type="AlphaFoldDB" id="E7S8Z6"/>
<keyword evidence="4" id="KW-1185">Reference proteome</keyword>
<feature type="signal peptide" evidence="2">
    <location>
        <begin position="1"/>
        <end position="25"/>
    </location>
</feature>
<name>E7S8Z6_9STRE</name>
<feature type="chain" id="PRO_5038440480" description="Lipoprotein" evidence="2">
    <location>
        <begin position="26"/>
        <end position="255"/>
    </location>
</feature>
<feature type="compositionally biased region" description="Basic and acidic residues" evidence="1">
    <location>
        <begin position="127"/>
        <end position="139"/>
    </location>
</feature>
<feature type="region of interest" description="Disordered" evidence="1">
    <location>
        <begin position="33"/>
        <end position="149"/>
    </location>
</feature>
<evidence type="ECO:0008006" key="5">
    <source>
        <dbReference type="Google" id="ProtNLM"/>
    </source>
</evidence>
<evidence type="ECO:0000256" key="2">
    <source>
        <dbReference type="SAM" id="SignalP"/>
    </source>
</evidence>
<accession>E7S8Z6</accession>
<keyword evidence="2" id="KW-0732">Signal</keyword>
<reference evidence="3 4" key="1">
    <citation type="submission" date="2010-12" db="EMBL/GenBank/DDBJ databases">
        <authorList>
            <person name="Muzny D."/>
            <person name="Qin X."/>
            <person name="Deng J."/>
            <person name="Jiang H."/>
            <person name="Liu Y."/>
            <person name="Qu J."/>
            <person name="Song X.-Z."/>
            <person name="Zhang L."/>
            <person name="Thornton R."/>
            <person name="Coyle M."/>
            <person name="Francisco L."/>
            <person name="Jackson L."/>
            <person name="Javaid M."/>
            <person name="Korchina V."/>
            <person name="Kovar C."/>
            <person name="Mata R."/>
            <person name="Mathew T."/>
            <person name="Ngo R."/>
            <person name="Nguyen L."/>
            <person name="Nguyen N."/>
            <person name="Okwuonu G."/>
            <person name="Ongeri F."/>
            <person name="Pham C."/>
            <person name="Simmons D."/>
            <person name="Wilczek-Boney K."/>
            <person name="Hale W."/>
            <person name="Jakkamsetti A."/>
            <person name="Pham P."/>
            <person name="Ruth R."/>
            <person name="San Lucas F."/>
            <person name="Warren J."/>
            <person name="Zhang J."/>
            <person name="Zhao Z."/>
            <person name="Zhou C."/>
            <person name="Zhu D."/>
            <person name="Lee S."/>
            <person name="Bess C."/>
            <person name="Blankenburg K."/>
            <person name="Forbes L."/>
            <person name="Fu Q."/>
            <person name="Gubbala S."/>
            <person name="Hirani K."/>
            <person name="Jayaseelan J.C."/>
            <person name="Lara F."/>
            <person name="Munidasa M."/>
            <person name="Palculict T."/>
            <person name="Patil S."/>
            <person name="Pu L.-L."/>
            <person name="Saada N."/>
            <person name="Tang L."/>
            <person name="Weissenberger G."/>
            <person name="Zhu Y."/>
            <person name="Hemphill L."/>
            <person name="Shang Y."/>
            <person name="Youmans B."/>
            <person name="Ayvaz T."/>
            <person name="Ross M."/>
            <person name="Santibanez J."/>
            <person name="Aqrawi P."/>
            <person name="Gross S."/>
            <person name="Joshi V."/>
            <person name="Fowler G."/>
            <person name="Nazareth L."/>
            <person name="Reid J."/>
            <person name="Worley K."/>
            <person name="Petrosino J."/>
            <person name="Highlander S."/>
            <person name="Gibbs R."/>
        </authorList>
    </citation>
    <scope>NUCLEOTIDE SEQUENCE [LARGE SCALE GENOMIC DNA]</scope>
    <source>
        <strain evidence="3 4">ATCC 700641</strain>
    </source>
</reference>
<feature type="compositionally biased region" description="Polar residues" evidence="1">
    <location>
        <begin position="83"/>
        <end position="99"/>
    </location>
</feature>
<dbReference type="HOGENOM" id="CLU_1170128_0_0_9"/>
<evidence type="ECO:0000313" key="3">
    <source>
        <dbReference type="EMBL" id="EFV99994.1"/>
    </source>
</evidence>
<gene>
    <name evidence="3" type="ORF">HMPREF9421_0532</name>
</gene>
<organism evidence="3 4">
    <name type="scientific">Streptococcus australis ATCC 700641</name>
    <dbReference type="NCBI Taxonomy" id="888833"/>
    <lineage>
        <taxon>Bacteria</taxon>
        <taxon>Bacillati</taxon>
        <taxon>Bacillota</taxon>
        <taxon>Bacilli</taxon>
        <taxon>Lactobacillales</taxon>
        <taxon>Streptococcaceae</taxon>
        <taxon>Streptococcus</taxon>
    </lineage>
</organism>
<feature type="compositionally biased region" description="Low complexity" evidence="1">
    <location>
        <begin position="41"/>
        <end position="56"/>
    </location>
</feature>
<dbReference type="Proteomes" id="UP000002814">
    <property type="component" value="Unassembled WGS sequence"/>
</dbReference>
<evidence type="ECO:0000313" key="4">
    <source>
        <dbReference type="Proteomes" id="UP000002814"/>
    </source>
</evidence>
<sequence>MLQRRGIAMKMKGTLFSLSTLALTAALLLSGCGSEKKKETSPSSTSKIEQVKQSSTSKKEEKKATVKTTQSQQSAEVEKTPAIVSSETQASQETPSTPVTPRVPEVSQGLAPTPSKETHPAVTPAPEKPKLPSLEEGRTTAKAQASKTENPRYKGVLAYASGDYSRAIGSWTDGRDTAVTIGQGGQVTIQTPGGDAVGYTIGSYEYNLDQGHYHAGLISAQDGSATSLDIVVGQDGQLASVQVTEKGHTHALVRE</sequence>
<dbReference type="PROSITE" id="PS51257">
    <property type="entry name" value="PROKAR_LIPOPROTEIN"/>
    <property type="match status" value="1"/>
</dbReference>
<comment type="caution">
    <text evidence="3">The sequence shown here is derived from an EMBL/GenBank/DDBJ whole genome shotgun (WGS) entry which is preliminary data.</text>
</comment>
<protein>
    <recommendedName>
        <fullName evidence="5">Lipoprotein</fullName>
    </recommendedName>
</protein>
<proteinExistence type="predicted"/>
<evidence type="ECO:0000256" key="1">
    <source>
        <dbReference type="SAM" id="MobiDB-lite"/>
    </source>
</evidence>